<evidence type="ECO:0000313" key="2">
    <source>
        <dbReference type="EMBL" id="MPN00210.1"/>
    </source>
</evidence>
<name>A0A645EFU4_9ZZZZ</name>
<dbReference type="AlphaFoldDB" id="A0A645EFU4"/>
<reference evidence="2" key="1">
    <citation type="submission" date="2019-08" db="EMBL/GenBank/DDBJ databases">
        <authorList>
            <person name="Kucharzyk K."/>
            <person name="Murdoch R.W."/>
            <person name="Higgins S."/>
            <person name="Loffler F."/>
        </authorList>
    </citation>
    <scope>NUCLEOTIDE SEQUENCE</scope>
</reference>
<proteinExistence type="predicted"/>
<protein>
    <submittedName>
        <fullName evidence="2">Uncharacterized protein</fullName>
    </submittedName>
</protein>
<sequence>MVRPGVLTHAHRTDGHPFNRTGEWTDGHQVAGVHAIFKLNKNPGNNIFYQRLRAERDSQPQRPGPGQ</sequence>
<evidence type="ECO:0000256" key="1">
    <source>
        <dbReference type="SAM" id="MobiDB-lite"/>
    </source>
</evidence>
<accession>A0A645EFU4</accession>
<gene>
    <name evidence="2" type="ORF">SDC9_147404</name>
</gene>
<feature type="region of interest" description="Disordered" evidence="1">
    <location>
        <begin position="1"/>
        <end position="22"/>
    </location>
</feature>
<dbReference type="EMBL" id="VSSQ01046249">
    <property type="protein sequence ID" value="MPN00210.1"/>
    <property type="molecule type" value="Genomic_DNA"/>
</dbReference>
<comment type="caution">
    <text evidence="2">The sequence shown here is derived from an EMBL/GenBank/DDBJ whole genome shotgun (WGS) entry which is preliminary data.</text>
</comment>
<organism evidence="2">
    <name type="scientific">bioreactor metagenome</name>
    <dbReference type="NCBI Taxonomy" id="1076179"/>
    <lineage>
        <taxon>unclassified sequences</taxon>
        <taxon>metagenomes</taxon>
        <taxon>ecological metagenomes</taxon>
    </lineage>
</organism>